<feature type="domain" description="Glycosyltransferase subfamily 4-like N-terminal" evidence="3">
    <location>
        <begin position="14"/>
        <end position="221"/>
    </location>
</feature>
<protein>
    <submittedName>
        <fullName evidence="4">Glycosyl transferase</fullName>
    </submittedName>
</protein>
<evidence type="ECO:0000259" key="2">
    <source>
        <dbReference type="Pfam" id="PF00534"/>
    </source>
</evidence>
<dbReference type="PATRIC" id="fig|1300222.3.peg.1088"/>
<evidence type="ECO:0000259" key="3">
    <source>
        <dbReference type="Pfam" id="PF13439"/>
    </source>
</evidence>
<proteinExistence type="predicted"/>
<accession>M8ED27</accession>
<dbReference type="Proteomes" id="UP000012081">
    <property type="component" value="Unassembled WGS sequence"/>
</dbReference>
<gene>
    <name evidence="4" type="ORF">I532_05315</name>
</gene>
<dbReference type="InterPro" id="IPR001296">
    <property type="entry name" value="Glyco_trans_1"/>
</dbReference>
<keyword evidence="4" id="KW-0808">Transferase</keyword>
<comment type="caution">
    <text evidence="4">The sequence shown here is derived from an EMBL/GenBank/DDBJ whole genome shotgun (WGS) entry which is preliminary data.</text>
</comment>
<feature type="compositionally biased region" description="Basic and acidic residues" evidence="1">
    <location>
        <begin position="428"/>
        <end position="440"/>
    </location>
</feature>
<keyword evidence="5" id="KW-1185">Reference proteome</keyword>
<sequence length="497" mass="56269">MKILLASYFPFPHVGGVNRYIDTLKKELEENGHHVDILAHHQDMRTIYKYSHIRDEFGRSLTGREIDKTTNSHEKRLTIKDVIDHQMFQYFERHLPGTDPAIRWREVERYTFEVSAALLDLQNYDVIHTQDILSTRALSRAKAHHIPLVATIHGILATEYIHSGAIASKESLKWKYAAAEEYVGHMSSDATIVPTRWQKKILGGEYGVHPDKLTVLPYALDLPPFLTRFDFEPYPPLTANQQAGGRLIIACPARLVPEKDHKTLIEALRIVKERESNFVCWLIGDGKLRDELEMQAKKSGVWDHLVFFGDRYDVEALLKLSDIVALASIQDMHPYTLMEAQVAGKPCVASDAGGIPEVVCHEETGLIFQTGNSVQLAESLIRLLTNQELRFTLGMNAAGRARIRFSSKTMFEKTMGIYVQAIERKKHGSEEGREQPDLSGKHGLVSKRIDRSGKAESIFSFDIDPAKFDAAQWSTVLKRVPPDYSIPDPAFIKTLTE</sequence>
<evidence type="ECO:0000313" key="5">
    <source>
        <dbReference type="Proteomes" id="UP000012081"/>
    </source>
</evidence>
<dbReference type="SUPFAM" id="SSF53756">
    <property type="entry name" value="UDP-Glycosyltransferase/glycogen phosphorylase"/>
    <property type="match status" value="1"/>
</dbReference>
<evidence type="ECO:0000256" key="1">
    <source>
        <dbReference type="SAM" id="MobiDB-lite"/>
    </source>
</evidence>
<feature type="domain" description="Glycosyl transferase family 1" evidence="2">
    <location>
        <begin position="243"/>
        <end position="397"/>
    </location>
</feature>
<dbReference type="AlphaFoldDB" id="M8ED27"/>
<dbReference type="GO" id="GO:0016757">
    <property type="term" value="F:glycosyltransferase activity"/>
    <property type="evidence" value="ECO:0007669"/>
    <property type="project" value="InterPro"/>
</dbReference>
<dbReference type="STRING" id="1300222.I532_05315"/>
<dbReference type="OrthoDB" id="9802525at2"/>
<reference evidence="4 5" key="1">
    <citation type="submission" date="2013-03" db="EMBL/GenBank/DDBJ databases">
        <title>Assembly of a new bacterial strain Brevibacillus borstelensis AK1.</title>
        <authorList>
            <person name="Rajan I."/>
            <person name="PoliReddy D."/>
            <person name="Sugumar T."/>
            <person name="Rathinam K."/>
            <person name="Alqarawi S."/>
            <person name="Khalil A.B."/>
            <person name="Sivakumar N."/>
        </authorList>
    </citation>
    <scope>NUCLEOTIDE SEQUENCE [LARGE SCALE GENOMIC DNA]</scope>
    <source>
        <strain evidence="4 5">AK1</strain>
    </source>
</reference>
<dbReference type="CDD" id="cd03801">
    <property type="entry name" value="GT4_PimA-like"/>
    <property type="match status" value="1"/>
</dbReference>
<feature type="region of interest" description="Disordered" evidence="1">
    <location>
        <begin position="426"/>
        <end position="446"/>
    </location>
</feature>
<dbReference type="PANTHER" id="PTHR45947">
    <property type="entry name" value="SULFOQUINOVOSYL TRANSFERASE SQD2"/>
    <property type="match status" value="1"/>
</dbReference>
<organism evidence="4 5">
    <name type="scientific">Brevibacillus borstelensis AK1</name>
    <dbReference type="NCBI Taxonomy" id="1300222"/>
    <lineage>
        <taxon>Bacteria</taxon>
        <taxon>Bacillati</taxon>
        <taxon>Bacillota</taxon>
        <taxon>Bacilli</taxon>
        <taxon>Bacillales</taxon>
        <taxon>Paenibacillaceae</taxon>
        <taxon>Brevibacillus</taxon>
    </lineage>
</organism>
<dbReference type="PANTHER" id="PTHR45947:SF3">
    <property type="entry name" value="SULFOQUINOVOSYL TRANSFERASE SQD2"/>
    <property type="match status" value="1"/>
</dbReference>
<dbReference type="Gene3D" id="3.40.50.2000">
    <property type="entry name" value="Glycogen Phosphorylase B"/>
    <property type="match status" value="2"/>
</dbReference>
<dbReference type="RefSeq" id="WP_003386866.1">
    <property type="nucleotide sequence ID" value="NZ_APBN01000002.1"/>
</dbReference>
<dbReference type="EMBL" id="APBN01000002">
    <property type="protein sequence ID" value="EMT53405.1"/>
    <property type="molecule type" value="Genomic_DNA"/>
</dbReference>
<dbReference type="Pfam" id="PF00534">
    <property type="entry name" value="Glycos_transf_1"/>
    <property type="match status" value="1"/>
</dbReference>
<evidence type="ECO:0000313" key="4">
    <source>
        <dbReference type="EMBL" id="EMT53405.1"/>
    </source>
</evidence>
<dbReference type="Pfam" id="PF13439">
    <property type="entry name" value="Glyco_transf_4"/>
    <property type="match status" value="1"/>
</dbReference>
<dbReference type="InterPro" id="IPR050194">
    <property type="entry name" value="Glycosyltransferase_grp1"/>
</dbReference>
<name>M8ED27_9BACL</name>
<dbReference type="InterPro" id="IPR028098">
    <property type="entry name" value="Glyco_trans_4-like_N"/>
</dbReference>